<keyword evidence="1" id="KW-0472">Membrane</keyword>
<keyword evidence="1" id="KW-0812">Transmembrane</keyword>
<organism evidence="2 3">
    <name type="scientific">Nocardia otitidiscaviarum</name>
    <dbReference type="NCBI Taxonomy" id="1823"/>
    <lineage>
        <taxon>Bacteria</taxon>
        <taxon>Bacillati</taxon>
        <taxon>Actinomycetota</taxon>
        <taxon>Actinomycetes</taxon>
        <taxon>Mycobacteriales</taxon>
        <taxon>Nocardiaceae</taxon>
        <taxon>Nocardia</taxon>
    </lineage>
</organism>
<gene>
    <name evidence="2" type="ORF">FOH10_07440</name>
</gene>
<evidence type="ECO:0000313" key="2">
    <source>
        <dbReference type="EMBL" id="QDP78599.1"/>
    </source>
</evidence>
<dbReference type="RefSeq" id="WP_143980167.1">
    <property type="nucleotide sequence ID" value="NZ_CP041695.1"/>
</dbReference>
<reference evidence="2 3" key="1">
    <citation type="submission" date="2019-07" db="EMBL/GenBank/DDBJ databases">
        <title>Complete Genome Sequence and Methylome Analysis of Nocardia otitidis-caviarum NEB252.</title>
        <authorList>
            <person name="Fomenkov A."/>
            <person name="Anton B.P."/>
            <person name="Vincze T."/>
            <person name="Roberts R.J."/>
        </authorList>
    </citation>
    <scope>NUCLEOTIDE SEQUENCE [LARGE SCALE GENOMIC DNA]</scope>
    <source>
        <strain evidence="2 3">NEB252</strain>
    </source>
</reference>
<feature type="transmembrane region" description="Helical" evidence="1">
    <location>
        <begin position="18"/>
        <end position="35"/>
    </location>
</feature>
<keyword evidence="1" id="KW-1133">Transmembrane helix</keyword>
<dbReference type="AlphaFoldDB" id="A0A516NIA3"/>
<sequence>MTDQNPGFLRNDWFGPESFAAAIAGLICISLPYIGWLPNDAVWAILTPALTGSVLLPFAGAARRIGVGFVTAFAGFVVVLIAFLIGLAIGHLF</sequence>
<dbReference type="GeneID" id="80332226"/>
<evidence type="ECO:0000256" key="1">
    <source>
        <dbReference type="SAM" id="Phobius"/>
    </source>
</evidence>
<accession>A0A516NIA3</accession>
<proteinExistence type="predicted"/>
<feature type="transmembrane region" description="Helical" evidence="1">
    <location>
        <begin position="67"/>
        <end position="89"/>
    </location>
</feature>
<dbReference type="KEGG" id="nod:FOH10_07440"/>
<feature type="transmembrane region" description="Helical" evidence="1">
    <location>
        <begin position="41"/>
        <end position="60"/>
    </location>
</feature>
<dbReference type="EMBL" id="CP041695">
    <property type="protein sequence ID" value="QDP78599.1"/>
    <property type="molecule type" value="Genomic_DNA"/>
</dbReference>
<dbReference type="Proteomes" id="UP000317039">
    <property type="component" value="Chromosome"/>
</dbReference>
<protein>
    <submittedName>
        <fullName evidence="2">Uncharacterized protein</fullName>
    </submittedName>
</protein>
<evidence type="ECO:0000313" key="3">
    <source>
        <dbReference type="Proteomes" id="UP000317039"/>
    </source>
</evidence>
<name>A0A516NIA3_9NOCA</name>